<dbReference type="EMBL" id="FZNM01000004">
    <property type="protein sequence ID" value="SNR44071.1"/>
    <property type="molecule type" value="Genomic_DNA"/>
</dbReference>
<evidence type="ECO:0000256" key="3">
    <source>
        <dbReference type="ARBA" id="ARBA00022806"/>
    </source>
</evidence>
<comment type="similarity">
    <text evidence="5">Belongs to the DEAD box helicase family.</text>
</comment>
<evidence type="ECO:0000259" key="10">
    <source>
        <dbReference type="PROSITE" id="PS51195"/>
    </source>
</evidence>
<dbReference type="SUPFAM" id="SSF52540">
    <property type="entry name" value="P-loop containing nucleoside triphosphate hydrolases"/>
    <property type="match status" value="1"/>
</dbReference>
<dbReference type="GO" id="GO:0003676">
    <property type="term" value="F:nucleic acid binding"/>
    <property type="evidence" value="ECO:0007669"/>
    <property type="project" value="InterPro"/>
</dbReference>
<dbReference type="InterPro" id="IPR050079">
    <property type="entry name" value="DEAD_box_RNA_helicase"/>
</dbReference>
<evidence type="ECO:0000259" key="8">
    <source>
        <dbReference type="PROSITE" id="PS51192"/>
    </source>
</evidence>
<dbReference type="GO" id="GO:0003724">
    <property type="term" value="F:RNA helicase activity"/>
    <property type="evidence" value="ECO:0007669"/>
    <property type="project" value="InterPro"/>
</dbReference>
<dbReference type="OrthoDB" id="9805696at2"/>
<evidence type="ECO:0000259" key="9">
    <source>
        <dbReference type="PROSITE" id="PS51194"/>
    </source>
</evidence>
<feature type="compositionally biased region" description="Basic residues" evidence="7">
    <location>
        <begin position="8"/>
        <end position="17"/>
    </location>
</feature>
<evidence type="ECO:0000256" key="6">
    <source>
        <dbReference type="PROSITE-ProRule" id="PRU00552"/>
    </source>
</evidence>
<dbReference type="Pfam" id="PF00271">
    <property type="entry name" value="Helicase_C"/>
    <property type="match status" value="1"/>
</dbReference>
<dbReference type="AlphaFoldDB" id="A0A238WCH6"/>
<feature type="compositionally biased region" description="Basic residues" evidence="7">
    <location>
        <begin position="442"/>
        <end position="456"/>
    </location>
</feature>
<evidence type="ECO:0000256" key="4">
    <source>
        <dbReference type="ARBA" id="ARBA00022840"/>
    </source>
</evidence>
<dbReference type="SMART" id="SM00487">
    <property type="entry name" value="DEXDc"/>
    <property type="match status" value="1"/>
</dbReference>
<dbReference type="CDD" id="cd18787">
    <property type="entry name" value="SF2_C_DEAD"/>
    <property type="match status" value="1"/>
</dbReference>
<feature type="region of interest" description="Disordered" evidence="7">
    <location>
        <begin position="417"/>
        <end position="456"/>
    </location>
</feature>
<dbReference type="PROSITE" id="PS51194">
    <property type="entry name" value="HELICASE_CTER"/>
    <property type="match status" value="1"/>
</dbReference>
<evidence type="ECO:0000256" key="2">
    <source>
        <dbReference type="ARBA" id="ARBA00022801"/>
    </source>
</evidence>
<dbReference type="GO" id="GO:0005524">
    <property type="term" value="F:ATP binding"/>
    <property type="evidence" value="ECO:0007669"/>
    <property type="project" value="UniProtKB-KW"/>
</dbReference>
<evidence type="ECO:0000256" key="5">
    <source>
        <dbReference type="ARBA" id="ARBA00038437"/>
    </source>
</evidence>
<reference evidence="13" key="2">
    <citation type="submission" date="2017-06" db="EMBL/GenBank/DDBJ databases">
        <authorList>
            <person name="Varghese N."/>
            <person name="Submissions S."/>
        </authorList>
    </citation>
    <scope>NUCLEOTIDE SEQUENCE [LARGE SCALE GENOMIC DNA]</scope>
    <source>
        <strain evidence="13">DSM 26170</strain>
    </source>
</reference>
<feature type="compositionally biased region" description="Gly residues" evidence="7">
    <location>
        <begin position="425"/>
        <end position="435"/>
    </location>
</feature>
<keyword evidence="4" id="KW-0067">ATP-binding</keyword>
<feature type="domain" description="DEAD-box RNA helicase Q" evidence="10">
    <location>
        <begin position="40"/>
        <end position="68"/>
    </location>
</feature>
<dbReference type="PANTHER" id="PTHR47959:SF13">
    <property type="entry name" value="ATP-DEPENDENT RNA HELICASE RHLE"/>
    <property type="match status" value="1"/>
</dbReference>
<name>A0A238WCH6_9RHOB</name>
<dbReference type="Pfam" id="PF00270">
    <property type="entry name" value="DEAD"/>
    <property type="match status" value="1"/>
</dbReference>
<feature type="region of interest" description="Disordered" evidence="7">
    <location>
        <begin position="1"/>
        <end position="40"/>
    </location>
</feature>
<dbReference type="EMBL" id="SIRL01000004">
    <property type="protein sequence ID" value="TBN50949.1"/>
    <property type="molecule type" value="Genomic_DNA"/>
</dbReference>
<feature type="short sequence motif" description="Q motif" evidence="6">
    <location>
        <begin position="40"/>
        <end position="68"/>
    </location>
</feature>
<dbReference type="InterPro" id="IPR001650">
    <property type="entry name" value="Helicase_C-like"/>
</dbReference>
<evidence type="ECO:0000313" key="14">
    <source>
        <dbReference type="Proteomes" id="UP000292859"/>
    </source>
</evidence>
<dbReference type="InterPro" id="IPR011545">
    <property type="entry name" value="DEAD/DEAH_box_helicase_dom"/>
</dbReference>
<dbReference type="GO" id="GO:0016787">
    <property type="term" value="F:hydrolase activity"/>
    <property type="evidence" value="ECO:0007669"/>
    <property type="project" value="UniProtKB-KW"/>
</dbReference>
<reference evidence="11" key="1">
    <citation type="submission" date="2017-06" db="EMBL/GenBank/DDBJ databases">
        <authorList>
            <person name="Kim H.J."/>
            <person name="Triplett B.A."/>
        </authorList>
    </citation>
    <scope>NUCLEOTIDE SEQUENCE [LARGE SCALE GENOMIC DNA]</scope>
    <source>
        <strain evidence="11">DSM 26170</strain>
    </source>
</reference>
<dbReference type="InterPro" id="IPR027417">
    <property type="entry name" value="P-loop_NTPase"/>
</dbReference>
<feature type="domain" description="Helicase C-terminal" evidence="9">
    <location>
        <begin position="257"/>
        <end position="421"/>
    </location>
</feature>
<dbReference type="Proteomes" id="UP000198409">
    <property type="component" value="Unassembled WGS sequence"/>
</dbReference>
<keyword evidence="14" id="KW-1185">Reference proteome</keyword>
<dbReference type="InterPro" id="IPR014014">
    <property type="entry name" value="RNA_helicase_DEAD_Q_motif"/>
</dbReference>
<keyword evidence="2" id="KW-0378">Hydrolase</keyword>
<dbReference type="InterPro" id="IPR044742">
    <property type="entry name" value="DEAD/DEAH_RhlB"/>
</dbReference>
<dbReference type="CDD" id="cd00268">
    <property type="entry name" value="DEADc"/>
    <property type="match status" value="1"/>
</dbReference>
<organism evidence="11 13">
    <name type="scientific">Paracoccus sediminis</name>
    <dbReference type="NCBI Taxonomy" id="1214787"/>
    <lineage>
        <taxon>Bacteria</taxon>
        <taxon>Pseudomonadati</taxon>
        <taxon>Pseudomonadota</taxon>
        <taxon>Alphaproteobacteria</taxon>
        <taxon>Rhodobacterales</taxon>
        <taxon>Paracoccaceae</taxon>
        <taxon>Paracoccus</taxon>
    </lineage>
</organism>
<sequence>MEQTTTRRPARGQKPRPRNLPNFDTNEGRRAPARDPLPTGPFADMGIDHRINANVAAMGLTKPTPIQAEAIPAVVKGRDVLGLAQTGTGKTAAFGLPMLTRLINFGKKPDPRTCRALILAPTRELATQIATNIDAYAEGTPIRSFRVVGGASINVQTERLSRGVDVLIATPGRLMDLIERRAISLEATTYLVLDEADQMLDIGFIHTLRKIARMLPKDRQTLLFSATMPKLMEELADTYLTDPVRVAVNPPGQAAKQIDQGVHFVTQGDKATLLAEYLSKHAGELAMVFGRTKHGCEKLSKLLEKWGFAVAAIHGNKSQGQRERALDAFRKGQTQVLVATDVAARGLDIPEVAHVYNYDLPNVPENYVHRIGRTARAGRDGRAVALCAPAEVGELRAIEKAMKAAIPVIGGDVPVGPIPSVRPQGGRGQGMGKPMGAGANKRPARRPSRQPKSRQA</sequence>
<keyword evidence="3 11" id="KW-0347">Helicase</keyword>
<keyword evidence="1" id="KW-0547">Nucleotide-binding</keyword>
<accession>A0A238WCH6</accession>
<reference evidence="12 14" key="3">
    <citation type="submission" date="2019-02" db="EMBL/GenBank/DDBJ databases">
        <authorList>
            <person name="Zhang G."/>
        </authorList>
    </citation>
    <scope>NUCLEOTIDE SEQUENCE [LARGE SCALE GENOMIC DNA]</scope>
    <source>
        <strain evidence="12 14">CMB17</strain>
    </source>
</reference>
<evidence type="ECO:0000313" key="11">
    <source>
        <dbReference type="EMBL" id="SNR44071.1"/>
    </source>
</evidence>
<feature type="domain" description="Helicase ATP-binding" evidence="8">
    <location>
        <begin position="71"/>
        <end position="246"/>
    </location>
</feature>
<evidence type="ECO:0000256" key="1">
    <source>
        <dbReference type="ARBA" id="ARBA00022741"/>
    </source>
</evidence>
<dbReference type="InterPro" id="IPR014001">
    <property type="entry name" value="Helicase_ATP-bd"/>
</dbReference>
<proteinExistence type="inferred from homology"/>
<evidence type="ECO:0000313" key="13">
    <source>
        <dbReference type="Proteomes" id="UP000198409"/>
    </source>
</evidence>
<dbReference type="GO" id="GO:0005829">
    <property type="term" value="C:cytosol"/>
    <property type="evidence" value="ECO:0007669"/>
    <property type="project" value="TreeGrafter"/>
</dbReference>
<dbReference type="SMART" id="SM00490">
    <property type="entry name" value="HELICc"/>
    <property type="match status" value="1"/>
</dbReference>
<dbReference type="PROSITE" id="PS51195">
    <property type="entry name" value="Q_MOTIF"/>
    <property type="match status" value="1"/>
</dbReference>
<protein>
    <submittedName>
        <fullName evidence="11">ATP-dependent RNA helicase RhlE</fullName>
    </submittedName>
    <submittedName>
        <fullName evidence="12">DEAD/DEAH box helicase</fullName>
    </submittedName>
</protein>
<dbReference type="Gene3D" id="3.40.50.300">
    <property type="entry name" value="P-loop containing nucleotide triphosphate hydrolases"/>
    <property type="match status" value="2"/>
</dbReference>
<gene>
    <name evidence="12" type="ORF">EYF88_08555</name>
    <name evidence="11" type="ORF">SAMN06265378_10470</name>
</gene>
<dbReference type="PROSITE" id="PS51192">
    <property type="entry name" value="HELICASE_ATP_BIND_1"/>
    <property type="match status" value="1"/>
</dbReference>
<dbReference type="Proteomes" id="UP000292859">
    <property type="component" value="Unassembled WGS sequence"/>
</dbReference>
<evidence type="ECO:0000313" key="12">
    <source>
        <dbReference type="EMBL" id="TBN50949.1"/>
    </source>
</evidence>
<dbReference type="PANTHER" id="PTHR47959">
    <property type="entry name" value="ATP-DEPENDENT RNA HELICASE RHLE-RELATED"/>
    <property type="match status" value="1"/>
</dbReference>
<evidence type="ECO:0000256" key="7">
    <source>
        <dbReference type="SAM" id="MobiDB-lite"/>
    </source>
</evidence>